<feature type="signal peptide" evidence="1">
    <location>
        <begin position="1"/>
        <end position="15"/>
    </location>
</feature>
<dbReference type="InterPro" id="IPR013830">
    <property type="entry name" value="SGNH_hydro"/>
</dbReference>
<dbReference type="InterPro" id="IPR036514">
    <property type="entry name" value="SGNH_hydro_sf"/>
</dbReference>
<dbReference type="EMBL" id="SOBT01000010">
    <property type="protein sequence ID" value="TDU26710.1"/>
    <property type="molecule type" value="Genomic_DNA"/>
</dbReference>
<dbReference type="InterPro" id="IPR008265">
    <property type="entry name" value="Lipase_GDSL_AS"/>
</dbReference>
<gene>
    <name evidence="3" type="ORF">DFR24_3740</name>
</gene>
<dbReference type="SUPFAM" id="SSF52266">
    <property type="entry name" value="SGNH hydrolase"/>
    <property type="match status" value="1"/>
</dbReference>
<organism evidence="3 4">
    <name type="scientific">Panacagrimonas perspica</name>
    <dbReference type="NCBI Taxonomy" id="381431"/>
    <lineage>
        <taxon>Bacteria</taxon>
        <taxon>Pseudomonadati</taxon>
        <taxon>Pseudomonadota</taxon>
        <taxon>Gammaproteobacteria</taxon>
        <taxon>Nevskiales</taxon>
        <taxon>Nevskiaceae</taxon>
        <taxon>Panacagrimonas</taxon>
    </lineage>
</organism>
<evidence type="ECO:0000259" key="2">
    <source>
        <dbReference type="Pfam" id="PF13472"/>
    </source>
</evidence>
<protein>
    <submittedName>
        <fullName evidence="3">Acyl-CoA thioesterase-1</fullName>
    </submittedName>
</protein>
<evidence type="ECO:0000256" key="1">
    <source>
        <dbReference type="SAM" id="SignalP"/>
    </source>
</evidence>
<feature type="chain" id="PRO_5020614227" evidence="1">
    <location>
        <begin position="16"/>
        <end position="204"/>
    </location>
</feature>
<name>A0A4R7P1I2_9GAMM</name>
<dbReference type="AlphaFoldDB" id="A0A4R7P1I2"/>
<dbReference type="Gene3D" id="3.40.50.1110">
    <property type="entry name" value="SGNH hydrolase"/>
    <property type="match status" value="1"/>
</dbReference>
<dbReference type="PANTHER" id="PTHR30383">
    <property type="entry name" value="THIOESTERASE 1/PROTEASE 1/LYSOPHOSPHOLIPASE L1"/>
    <property type="match status" value="1"/>
</dbReference>
<dbReference type="Proteomes" id="UP000295341">
    <property type="component" value="Unassembled WGS sequence"/>
</dbReference>
<keyword evidence="4" id="KW-1185">Reference proteome</keyword>
<dbReference type="Pfam" id="PF13472">
    <property type="entry name" value="Lipase_GDSL_2"/>
    <property type="match status" value="1"/>
</dbReference>
<proteinExistence type="predicted"/>
<dbReference type="PROSITE" id="PS01098">
    <property type="entry name" value="LIPASE_GDSL_SER"/>
    <property type="match status" value="1"/>
</dbReference>
<feature type="domain" description="SGNH hydrolase-type esterase" evidence="2">
    <location>
        <begin position="29"/>
        <end position="188"/>
    </location>
</feature>
<keyword evidence="1" id="KW-0732">Signal</keyword>
<evidence type="ECO:0000313" key="3">
    <source>
        <dbReference type="EMBL" id="TDU26710.1"/>
    </source>
</evidence>
<comment type="caution">
    <text evidence="3">The sequence shown here is derived from an EMBL/GenBank/DDBJ whole genome shotgun (WGS) entry which is preliminary data.</text>
</comment>
<evidence type="ECO:0000313" key="4">
    <source>
        <dbReference type="Proteomes" id="UP000295341"/>
    </source>
</evidence>
<sequence>MLWCLLGLLPATAGAATVATPPTAPVMLVLGDSISAGYGLDAGQGWVFLLDQKLKSQGLAYKVVNASVSGETTAGGLARLPGLLTRHKPKIVLVELGGNDGLRALPVKALRSNLEQMVDLSRKAGATPVMFEMRIPENYGPAYTQAFVRTFTGVSEERKVPMVPFLLMRFASDPKFFQDDGIHPSAAAQPQILDAAWPTLQPLL</sequence>
<reference evidence="3 4" key="1">
    <citation type="submission" date="2019-03" db="EMBL/GenBank/DDBJ databases">
        <title>Genomic Encyclopedia of Type Strains, Phase IV (KMG-IV): sequencing the most valuable type-strain genomes for metagenomic binning, comparative biology and taxonomic classification.</title>
        <authorList>
            <person name="Goeker M."/>
        </authorList>
    </citation>
    <scope>NUCLEOTIDE SEQUENCE [LARGE SCALE GENOMIC DNA]</scope>
    <source>
        <strain evidence="3 4">DSM 26377</strain>
    </source>
</reference>
<dbReference type="InterPro" id="IPR051532">
    <property type="entry name" value="Ester_Hydrolysis_Enzymes"/>
</dbReference>
<accession>A0A4R7P1I2</accession>
<dbReference type="GO" id="GO:0004622">
    <property type="term" value="F:phosphatidylcholine lysophospholipase activity"/>
    <property type="evidence" value="ECO:0007669"/>
    <property type="project" value="TreeGrafter"/>
</dbReference>
<dbReference type="GO" id="GO:0006629">
    <property type="term" value="P:lipid metabolic process"/>
    <property type="evidence" value="ECO:0007669"/>
    <property type="project" value="InterPro"/>
</dbReference>
<dbReference type="CDD" id="cd01822">
    <property type="entry name" value="Lysophospholipase_L1_like"/>
    <property type="match status" value="1"/>
</dbReference>
<dbReference type="PANTHER" id="PTHR30383:SF24">
    <property type="entry name" value="THIOESTERASE 1_PROTEASE 1_LYSOPHOSPHOLIPASE L1"/>
    <property type="match status" value="1"/>
</dbReference>